<dbReference type="Proteomes" id="UP000837857">
    <property type="component" value="Chromosome 16"/>
</dbReference>
<protein>
    <submittedName>
        <fullName evidence="2">Uncharacterized protein</fullName>
    </submittedName>
</protein>
<dbReference type="EMBL" id="OW152828">
    <property type="protein sequence ID" value="CAH2046157.1"/>
    <property type="molecule type" value="Genomic_DNA"/>
</dbReference>
<evidence type="ECO:0000256" key="1">
    <source>
        <dbReference type="SAM" id="MobiDB-lite"/>
    </source>
</evidence>
<feature type="non-terminal residue" evidence="2">
    <location>
        <position position="1"/>
    </location>
</feature>
<feature type="region of interest" description="Disordered" evidence="1">
    <location>
        <begin position="86"/>
        <end position="105"/>
    </location>
</feature>
<accession>A0ABN8I470</accession>
<evidence type="ECO:0000313" key="2">
    <source>
        <dbReference type="EMBL" id="CAH2046157.1"/>
    </source>
</evidence>
<organism evidence="2 3">
    <name type="scientific">Iphiclides podalirius</name>
    <name type="common">scarce swallowtail</name>
    <dbReference type="NCBI Taxonomy" id="110791"/>
    <lineage>
        <taxon>Eukaryota</taxon>
        <taxon>Metazoa</taxon>
        <taxon>Ecdysozoa</taxon>
        <taxon>Arthropoda</taxon>
        <taxon>Hexapoda</taxon>
        <taxon>Insecta</taxon>
        <taxon>Pterygota</taxon>
        <taxon>Neoptera</taxon>
        <taxon>Endopterygota</taxon>
        <taxon>Lepidoptera</taxon>
        <taxon>Glossata</taxon>
        <taxon>Ditrysia</taxon>
        <taxon>Papilionoidea</taxon>
        <taxon>Papilionidae</taxon>
        <taxon>Papilioninae</taxon>
        <taxon>Iphiclides</taxon>
    </lineage>
</organism>
<proteinExistence type="predicted"/>
<sequence length="105" mass="11318">MKRVNRICEPDVPERLVRGRGAAQRSGVRPCADPRALSRDLPRLALSRPIMFGNNQAGTSLAAGGGAQMRPSTDKYLQTCSCLRRPLLGPQKNSNIDSGNLVSDS</sequence>
<gene>
    <name evidence="2" type="ORF">IPOD504_LOCUS5394</name>
</gene>
<evidence type="ECO:0000313" key="3">
    <source>
        <dbReference type="Proteomes" id="UP000837857"/>
    </source>
</evidence>
<reference evidence="2" key="1">
    <citation type="submission" date="2022-03" db="EMBL/GenBank/DDBJ databases">
        <authorList>
            <person name="Martin H S."/>
        </authorList>
    </citation>
    <scope>NUCLEOTIDE SEQUENCE</scope>
</reference>
<feature type="compositionally biased region" description="Polar residues" evidence="1">
    <location>
        <begin position="91"/>
        <end position="105"/>
    </location>
</feature>
<name>A0ABN8I470_9NEOP</name>
<keyword evidence="3" id="KW-1185">Reference proteome</keyword>